<dbReference type="InterPro" id="IPR029043">
    <property type="entry name" value="GcvT/YgfZ_C"/>
</dbReference>
<dbReference type="InterPro" id="IPR017703">
    <property type="entry name" value="YgfZ/GCV_T_CS"/>
</dbReference>
<dbReference type="InterPro" id="IPR027266">
    <property type="entry name" value="TrmE/GcvT-like"/>
</dbReference>
<keyword evidence="2" id="KW-0809">Transit peptide</keyword>
<reference evidence="5" key="1">
    <citation type="submission" date="2020-08" db="EMBL/GenBank/DDBJ databases">
        <title>Plant Genome Project.</title>
        <authorList>
            <person name="Zhang R.-G."/>
        </authorList>
    </citation>
    <scope>NUCLEOTIDE SEQUENCE</scope>
    <source>
        <strain evidence="5">WSP0</strain>
        <tissue evidence="5">Leaf</tissue>
    </source>
</reference>
<evidence type="ECO:0000259" key="4">
    <source>
        <dbReference type="Pfam" id="PF08669"/>
    </source>
</evidence>
<evidence type="ECO:0000256" key="2">
    <source>
        <dbReference type="ARBA" id="ARBA00022946"/>
    </source>
</evidence>
<feature type="domain" description="Aminomethyltransferase C-terminal" evidence="4">
    <location>
        <begin position="366"/>
        <end position="426"/>
    </location>
</feature>
<evidence type="ECO:0000313" key="6">
    <source>
        <dbReference type="Proteomes" id="UP000823749"/>
    </source>
</evidence>
<dbReference type="NCBIfam" id="TIGR03317">
    <property type="entry name" value="ygfZ_signature"/>
    <property type="match status" value="1"/>
</dbReference>
<evidence type="ECO:0000256" key="1">
    <source>
        <dbReference type="ARBA" id="ARBA00008609"/>
    </source>
</evidence>
<dbReference type="FunFam" id="3.30.1360.120:FF:000021">
    <property type="entry name" value="Slr0635 protein"/>
    <property type="match status" value="1"/>
</dbReference>
<dbReference type="Pfam" id="PF08669">
    <property type="entry name" value="GCV_T_C"/>
    <property type="match status" value="1"/>
</dbReference>
<dbReference type="SUPFAM" id="SSF103025">
    <property type="entry name" value="Folate-binding domain"/>
    <property type="match status" value="1"/>
</dbReference>
<comment type="similarity">
    <text evidence="1">Belongs to the GcvT family.</text>
</comment>
<dbReference type="SUPFAM" id="SSF101790">
    <property type="entry name" value="Aminomethyltransferase beta-barrel domain"/>
    <property type="match status" value="1"/>
</dbReference>
<protein>
    <recommendedName>
        <fullName evidence="7">Aminomethyltransferase folate-binding domain-containing protein</fullName>
    </recommendedName>
</protein>
<dbReference type="PANTHER" id="PTHR43757">
    <property type="entry name" value="AMINOMETHYLTRANSFERASE"/>
    <property type="match status" value="1"/>
</dbReference>
<dbReference type="EMBL" id="JACTNZ010000011">
    <property type="protein sequence ID" value="KAG5525877.1"/>
    <property type="molecule type" value="Genomic_DNA"/>
</dbReference>
<gene>
    <name evidence="5" type="ORF">RHGRI_032239</name>
</gene>
<proteinExistence type="inferred from homology"/>
<name>A0AAV6IBQ6_9ERIC</name>
<dbReference type="AlphaFoldDB" id="A0AAV6IBQ6"/>
<dbReference type="InterPro" id="IPR013977">
    <property type="entry name" value="GcvT_C"/>
</dbReference>
<sequence>MVGNMPSPSCHHCYFSTPLYRPLHPPPPPPTPPLRPPSKLLWPSPPILSHRRSPNGASWIQNLSHTPPSALPFDLSPPPIDHDLLDTVTGFGAKLSEDGIVETFDNDDDALDAVENGVVVCDYFISTFFIFPIKFSGEDRIQFLHNQSTANFECLQEGQGCDTVFVTPTARTIDIGHAWIMRNAVTLVVSPMISGSITQMLRKYVFFADKVEIEDISKQTCLFVLVGARSNQVMMDLNLGDMVGQPHGTHKHYTVNRMPVTVAAGNIISEEGFSLLMSPAAAGSIWKTLLSQGAVPMGSKAWETFRVFQGGTTLTYAGRPAPGKELTDEYNVLEAGLWNSISMNKGCYKGQETISRLITYDGVKQRLWGIRLSSPVEPGTPIIVDAKKVGKLTSYAAGRNESEHFGLGYIKRKAASEGDTVNVGNNAVGTVVEVPFLARQCPLPSKSSNS</sequence>
<evidence type="ECO:0000313" key="5">
    <source>
        <dbReference type="EMBL" id="KAG5525877.1"/>
    </source>
</evidence>
<feature type="domain" description="GCVT N-terminal" evidence="3">
    <location>
        <begin position="111"/>
        <end position="345"/>
    </location>
</feature>
<dbReference type="PANTHER" id="PTHR43757:SF14">
    <property type="entry name" value="GLYCINE CLEAVAGE T-PROTEIN FAMILY"/>
    <property type="match status" value="1"/>
</dbReference>
<comment type="caution">
    <text evidence="5">The sequence shown here is derived from an EMBL/GenBank/DDBJ whole genome shotgun (WGS) entry which is preliminary data.</text>
</comment>
<accession>A0AAV6IBQ6</accession>
<dbReference type="Proteomes" id="UP000823749">
    <property type="component" value="Chromosome 11"/>
</dbReference>
<evidence type="ECO:0008006" key="7">
    <source>
        <dbReference type="Google" id="ProtNLM"/>
    </source>
</evidence>
<evidence type="ECO:0000259" key="3">
    <source>
        <dbReference type="Pfam" id="PF01571"/>
    </source>
</evidence>
<keyword evidence="6" id="KW-1185">Reference proteome</keyword>
<organism evidence="5 6">
    <name type="scientific">Rhododendron griersonianum</name>
    <dbReference type="NCBI Taxonomy" id="479676"/>
    <lineage>
        <taxon>Eukaryota</taxon>
        <taxon>Viridiplantae</taxon>
        <taxon>Streptophyta</taxon>
        <taxon>Embryophyta</taxon>
        <taxon>Tracheophyta</taxon>
        <taxon>Spermatophyta</taxon>
        <taxon>Magnoliopsida</taxon>
        <taxon>eudicotyledons</taxon>
        <taxon>Gunneridae</taxon>
        <taxon>Pentapetalae</taxon>
        <taxon>asterids</taxon>
        <taxon>Ericales</taxon>
        <taxon>Ericaceae</taxon>
        <taxon>Ericoideae</taxon>
        <taxon>Rhodoreae</taxon>
        <taxon>Rhododendron</taxon>
    </lineage>
</organism>
<dbReference type="GO" id="GO:0005739">
    <property type="term" value="C:mitochondrion"/>
    <property type="evidence" value="ECO:0007669"/>
    <property type="project" value="TreeGrafter"/>
</dbReference>
<dbReference type="Gene3D" id="3.30.1360.120">
    <property type="entry name" value="Probable tRNA modification gtpase trme, domain 1"/>
    <property type="match status" value="1"/>
</dbReference>
<dbReference type="Pfam" id="PF01571">
    <property type="entry name" value="GCV_T"/>
    <property type="match status" value="1"/>
</dbReference>
<dbReference type="InterPro" id="IPR006222">
    <property type="entry name" value="GCVT_N"/>
</dbReference>
<dbReference type="InterPro" id="IPR028896">
    <property type="entry name" value="GcvT/YgfZ/DmdA"/>
</dbReference>